<dbReference type="Pfam" id="PF13670">
    <property type="entry name" value="PepSY_2"/>
    <property type="match status" value="1"/>
</dbReference>
<evidence type="ECO:0000256" key="1">
    <source>
        <dbReference type="SAM" id="SignalP"/>
    </source>
</evidence>
<accession>A0ABT5MJC6</accession>
<evidence type="ECO:0000313" key="3">
    <source>
        <dbReference type="EMBL" id="MDD0815999.1"/>
    </source>
</evidence>
<comment type="caution">
    <text evidence="3">The sequence shown here is derived from an EMBL/GenBank/DDBJ whole genome shotgun (WGS) entry which is preliminary data.</text>
</comment>
<reference evidence="3 4" key="1">
    <citation type="submission" date="2023-02" db="EMBL/GenBank/DDBJ databases">
        <title>Bacterial whole genome sequence for Curvibacter sp. HBC28.</title>
        <authorList>
            <person name="Le V."/>
            <person name="Ko S.-R."/>
            <person name="Ahn C.-Y."/>
            <person name="Oh H.-M."/>
        </authorList>
    </citation>
    <scope>NUCLEOTIDE SEQUENCE [LARGE SCALE GENOMIC DNA]</scope>
    <source>
        <strain evidence="3 4">HBC28</strain>
    </source>
</reference>
<sequence>MIQISQLMGRGAIALAALVAAGSAAAHGDVRCDSGPKAEWRPQMELQRKLVAEGWKVRQVKTWNDCYEVYGFKPDGARAEVFFNAKTFDKVAEAKPD</sequence>
<name>A0ABT5MJC6_9BURK</name>
<feature type="signal peptide" evidence="1">
    <location>
        <begin position="1"/>
        <end position="26"/>
    </location>
</feature>
<proteinExistence type="predicted"/>
<evidence type="ECO:0000259" key="2">
    <source>
        <dbReference type="Pfam" id="PF13670"/>
    </source>
</evidence>
<keyword evidence="4" id="KW-1185">Reference proteome</keyword>
<feature type="chain" id="PRO_5047491591" evidence="1">
    <location>
        <begin position="27"/>
        <end position="97"/>
    </location>
</feature>
<gene>
    <name evidence="3" type="ORF">PSQ39_15285</name>
</gene>
<keyword evidence="1" id="KW-0732">Signal</keyword>
<evidence type="ECO:0000313" key="4">
    <source>
        <dbReference type="Proteomes" id="UP001528672"/>
    </source>
</evidence>
<dbReference type="RefSeq" id="WP_273927690.1">
    <property type="nucleotide sequence ID" value="NZ_JAQSIN010000011.1"/>
</dbReference>
<protein>
    <submittedName>
        <fullName evidence="3">PepSY domain-containing protein</fullName>
    </submittedName>
</protein>
<dbReference type="EMBL" id="JAQSIO010000005">
    <property type="protein sequence ID" value="MDD0815999.1"/>
    <property type="molecule type" value="Genomic_DNA"/>
</dbReference>
<dbReference type="Proteomes" id="UP001528672">
    <property type="component" value="Unassembled WGS sequence"/>
</dbReference>
<organism evidence="3 4">
    <name type="scientific">Curvibacter microcysteis</name>
    <dbReference type="NCBI Taxonomy" id="3026419"/>
    <lineage>
        <taxon>Bacteria</taxon>
        <taxon>Pseudomonadati</taxon>
        <taxon>Pseudomonadota</taxon>
        <taxon>Betaproteobacteria</taxon>
        <taxon>Burkholderiales</taxon>
        <taxon>Comamonadaceae</taxon>
        <taxon>Curvibacter</taxon>
    </lineage>
</organism>
<dbReference type="InterPro" id="IPR025711">
    <property type="entry name" value="PepSY"/>
</dbReference>
<feature type="domain" description="PepSY" evidence="2">
    <location>
        <begin position="12"/>
        <end position="92"/>
    </location>
</feature>